<dbReference type="HOGENOM" id="CLU_1707778_0_0_1"/>
<dbReference type="EnsemblProtists" id="Phyra73748">
    <property type="protein sequence ID" value="Phyra73748"/>
    <property type="gene ID" value="Phyra73748"/>
</dbReference>
<accession>H3GDT6</accession>
<organism evidence="2 3">
    <name type="scientific">Phytophthora ramorum</name>
    <name type="common">Sudden oak death agent</name>
    <dbReference type="NCBI Taxonomy" id="164328"/>
    <lineage>
        <taxon>Eukaryota</taxon>
        <taxon>Sar</taxon>
        <taxon>Stramenopiles</taxon>
        <taxon>Oomycota</taxon>
        <taxon>Peronosporomycetes</taxon>
        <taxon>Peronosporales</taxon>
        <taxon>Peronosporaceae</taxon>
        <taxon>Phytophthora</taxon>
    </lineage>
</organism>
<evidence type="ECO:0000256" key="1">
    <source>
        <dbReference type="SAM" id="MobiDB-lite"/>
    </source>
</evidence>
<evidence type="ECO:0000313" key="3">
    <source>
        <dbReference type="Proteomes" id="UP000005238"/>
    </source>
</evidence>
<sequence length="154" mass="17060">MEAKHHVVVGNPLNVKVQQTINHCVIDQATAYSSPCSTSASSAAASSLFDAQYGRYRPTVKGYWKETAGLCVDVLCGLSAHATDGYPPQSYCNRRSRRYRRLRAGSAQQRQPHRADRRSTALASEKKLVVDPECVVEQINSLEEAKKTERATSY</sequence>
<dbReference type="Proteomes" id="UP000005238">
    <property type="component" value="Unassembled WGS sequence"/>
</dbReference>
<keyword evidence="3" id="KW-1185">Reference proteome</keyword>
<dbReference type="STRING" id="164328.H3GDT6"/>
<proteinExistence type="predicted"/>
<reference evidence="3" key="1">
    <citation type="journal article" date="2006" name="Science">
        <title>Phytophthora genome sequences uncover evolutionary origins and mechanisms of pathogenesis.</title>
        <authorList>
            <person name="Tyler B.M."/>
            <person name="Tripathy S."/>
            <person name="Zhang X."/>
            <person name="Dehal P."/>
            <person name="Jiang R.H."/>
            <person name="Aerts A."/>
            <person name="Arredondo F.D."/>
            <person name="Baxter L."/>
            <person name="Bensasson D."/>
            <person name="Beynon J.L."/>
            <person name="Chapman J."/>
            <person name="Damasceno C.M."/>
            <person name="Dorrance A.E."/>
            <person name="Dou D."/>
            <person name="Dickerman A.W."/>
            <person name="Dubchak I.L."/>
            <person name="Garbelotto M."/>
            <person name="Gijzen M."/>
            <person name="Gordon S.G."/>
            <person name="Govers F."/>
            <person name="Grunwald N.J."/>
            <person name="Huang W."/>
            <person name="Ivors K.L."/>
            <person name="Jones R.W."/>
            <person name="Kamoun S."/>
            <person name="Krampis K."/>
            <person name="Lamour K.H."/>
            <person name="Lee M.K."/>
            <person name="McDonald W.H."/>
            <person name="Medina M."/>
            <person name="Meijer H.J."/>
            <person name="Nordberg E.K."/>
            <person name="Maclean D.J."/>
            <person name="Ospina-Giraldo M.D."/>
            <person name="Morris P.F."/>
            <person name="Phuntumart V."/>
            <person name="Putnam N.H."/>
            <person name="Rash S."/>
            <person name="Rose J.K."/>
            <person name="Sakihama Y."/>
            <person name="Salamov A.A."/>
            <person name="Savidor A."/>
            <person name="Scheuring C.F."/>
            <person name="Smith B.M."/>
            <person name="Sobral B.W."/>
            <person name="Terry A."/>
            <person name="Torto-Alalibo T.A."/>
            <person name="Win J."/>
            <person name="Xu Z."/>
            <person name="Zhang H."/>
            <person name="Grigoriev I.V."/>
            <person name="Rokhsar D.S."/>
            <person name="Boore J.L."/>
        </authorList>
    </citation>
    <scope>NUCLEOTIDE SEQUENCE [LARGE SCALE GENOMIC DNA]</scope>
    <source>
        <strain evidence="3">Pr102</strain>
    </source>
</reference>
<dbReference type="InParanoid" id="H3GDT6"/>
<evidence type="ECO:0000313" key="2">
    <source>
        <dbReference type="EnsemblProtists" id="Phyra73748"/>
    </source>
</evidence>
<feature type="compositionally biased region" description="Basic and acidic residues" evidence="1">
    <location>
        <begin position="113"/>
        <end position="122"/>
    </location>
</feature>
<protein>
    <submittedName>
        <fullName evidence="2">Uncharacterized protein</fullName>
    </submittedName>
</protein>
<dbReference type="EMBL" id="DS566001">
    <property type="status" value="NOT_ANNOTATED_CDS"/>
    <property type="molecule type" value="Genomic_DNA"/>
</dbReference>
<reference evidence="2" key="2">
    <citation type="submission" date="2015-06" db="UniProtKB">
        <authorList>
            <consortium name="EnsemblProtists"/>
        </authorList>
    </citation>
    <scope>IDENTIFICATION</scope>
    <source>
        <strain evidence="2">Pr102</strain>
    </source>
</reference>
<feature type="region of interest" description="Disordered" evidence="1">
    <location>
        <begin position="103"/>
        <end position="122"/>
    </location>
</feature>
<dbReference type="AlphaFoldDB" id="H3GDT6"/>
<name>H3GDT6_PHYRM</name>